<name>A0A9X0A137_9CNID</name>
<protein>
    <submittedName>
        <fullName evidence="2">Uncharacterized protein</fullName>
    </submittedName>
</protein>
<evidence type="ECO:0000256" key="1">
    <source>
        <dbReference type="SAM" id="MobiDB-lite"/>
    </source>
</evidence>
<gene>
    <name evidence="2" type="ORF">OS493_020924</name>
</gene>
<reference evidence="2" key="1">
    <citation type="submission" date="2023-01" db="EMBL/GenBank/DDBJ databases">
        <title>Genome assembly of the deep-sea coral Lophelia pertusa.</title>
        <authorList>
            <person name="Herrera S."/>
            <person name="Cordes E."/>
        </authorList>
    </citation>
    <scope>NUCLEOTIDE SEQUENCE</scope>
    <source>
        <strain evidence="2">USNM1676648</strain>
        <tissue evidence="2">Polyp</tissue>
    </source>
</reference>
<accession>A0A9X0A137</accession>
<proteinExistence type="predicted"/>
<sequence>MSGIHNGSRNHAATRQASRQCLAWQRRVTVFLENLLKMDYIPLSLSDVQDHLELSQSSARSLYQGAGDINSQVYEENRRIRDHILQQQGSESENNTARTSTNIP</sequence>
<dbReference type="Proteomes" id="UP001163046">
    <property type="component" value="Unassembled WGS sequence"/>
</dbReference>
<feature type="compositionally biased region" description="Polar residues" evidence="1">
    <location>
        <begin position="85"/>
        <end position="104"/>
    </location>
</feature>
<keyword evidence="3" id="KW-1185">Reference proteome</keyword>
<dbReference type="EMBL" id="MU825409">
    <property type="protein sequence ID" value="KAJ7390904.1"/>
    <property type="molecule type" value="Genomic_DNA"/>
</dbReference>
<dbReference type="AlphaFoldDB" id="A0A9X0A137"/>
<comment type="caution">
    <text evidence="2">The sequence shown here is derived from an EMBL/GenBank/DDBJ whole genome shotgun (WGS) entry which is preliminary data.</text>
</comment>
<organism evidence="2 3">
    <name type="scientific">Desmophyllum pertusum</name>
    <dbReference type="NCBI Taxonomy" id="174260"/>
    <lineage>
        <taxon>Eukaryota</taxon>
        <taxon>Metazoa</taxon>
        <taxon>Cnidaria</taxon>
        <taxon>Anthozoa</taxon>
        <taxon>Hexacorallia</taxon>
        <taxon>Scleractinia</taxon>
        <taxon>Caryophylliina</taxon>
        <taxon>Caryophylliidae</taxon>
        <taxon>Desmophyllum</taxon>
    </lineage>
</organism>
<feature type="region of interest" description="Disordered" evidence="1">
    <location>
        <begin position="80"/>
        <end position="104"/>
    </location>
</feature>
<evidence type="ECO:0000313" key="2">
    <source>
        <dbReference type="EMBL" id="KAJ7390904.1"/>
    </source>
</evidence>
<evidence type="ECO:0000313" key="3">
    <source>
        <dbReference type="Proteomes" id="UP001163046"/>
    </source>
</evidence>